<sequence length="540" mass="61066">SAEFPKLNEAIGNLPSAALRQQTIQQLIIDLIVIVIQTRCTALGSAAQTLDFPHVVGEGIQLNEISSYANSLGDKAIEYIRTEQQKDNNKGLTVVSQFYQDCIDAFTPIARWLFGELQNTQEPILQLVYTSTVMGQFYDLTIMIERLSELRAVKPLSVTGNEHNLINRLKALESRVLAAVESAQARGPRGLRTDPVMKGYYDKTNAFFSAEFPKLNEAIAVGSVFGLNQNECIGKIDISPCYCNTESIIICDSSNLTDQTLSDVFENFAYKLKDQDYHDTIIDTLYINSSSVVQLRPKLFAGIRFKRIFIDKAYTLKYIHPNTFIGTELDIEEIRIENTPIHEGPRNDLFLALNTLQRVEHIIMLNTSVYVIPSNAFRSLLNLNLLTIGRGQVEIIEERAFKDLPRLWVLNLRDNRINSVGDRAFDFLGSTLKSNLVIMLDRNRLTRQSFKSVNWFPVPLGINVGIDLDLDNELMSVLPEPIFYPIMSANNFTTIRASLDCESCDNYWLLSTRLGRNHTKFITCRRGPKSLDDPAHFTTC</sequence>
<dbReference type="EMBL" id="OC864220">
    <property type="protein sequence ID" value="CAD7631559.1"/>
    <property type="molecule type" value="Genomic_DNA"/>
</dbReference>
<keyword evidence="1" id="KW-0732">Signal</keyword>
<feature type="non-terminal residue" evidence="2">
    <location>
        <position position="1"/>
    </location>
</feature>
<proteinExistence type="predicted"/>
<dbReference type="Pfam" id="PF13855">
    <property type="entry name" value="LRR_8"/>
    <property type="match status" value="1"/>
</dbReference>
<protein>
    <submittedName>
        <fullName evidence="2">Uncharacterized protein</fullName>
    </submittedName>
</protein>
<dbReference type="Proteomes" id="UP000759131">
    <property type="component" value="Unassembled WGS sequence"/>
</dbReference>
<accession>A0A7R9KYI0</accession>
<reference evidence="2" key="1">
    <citation type="submission" date="2020-11" db="EMBL/GenBank/DDBJ databases">
        <authorList>
            <person name="Tran Van P."/>
        </authorList>
    </citation>
    <scope>NUCLEOTIDE SEQUENCE</scope>
</reference>
<dbReference type="EMBL" id="CAJPIZ010009645">
    <property type="protein sequence ID" value="CAG2111989.1"/>
    <property type="molecule type" value="Genomic_DNA"/>
</dbReference>
<dbReference type="InterPro" id="IPR001611">
    <property type="entry name" value="Leu-rich_rpt"/>
</dbReference>
<evidence type="ECO:0000313" key="2">
    <source>
        <dbReference type="EMBL" id="CAD7631559.1"/>
    </source>
</evidence>
<keyword evidence="3" id="KW-1185">Reference proteome</keyword>
<dbReference type="PANTHER" id="PTHR24373">
    <property type="entry name" value="SLIT RELATED LEUCINE-RICH REPEAT NEURONAL PROTEIN"/>
    <property type="match status" value="1"/>
</dbReference>
<gene>
    <name evidence="2" type="ORF">OSB1V03_LOCUS11968</name>
</gene>
<name>A0A7R9KYI0_9ACAR</name>
<organism evidence="2">
    <name type="scientific">Medioppia subpectinata</name>
    <dbReference type="NCBI Taxonomy" id="1979941"/>
    <lineage>
        <taxon>Eukaryota</taxon>
        <taxon>Metazoa</taxon>
        <taxon>Ecdysozoa</taxon>
        <taxon>Arthropoda</taxon>
        <taxon>Chelicerata</taxon>
        <taxon>Arachnida</taxon>
        <taxon>Acari</taxon>
        <taxon>Acariformes</taxon>
        <taxon>Sarcoptiformes</taxon>
        <taxon>Oribatida</taxon>
        <taxon>Brachypylina</taxon>
        <taxon>Oppioidea</taxon>
        <taxon>Oppiidae</taxon>
        <taxon>Medioppia</taxon>
    </lineage>
</organism>
<dbReference type="InterPro" id="IPR032675">
    <property type="entry name" value="LRR_dom_sf"/>
</dbReference>
<evidence type="ECO:0000313" key="3">
    <source>
        <dbReference type="Proteomes" id="UP000759131"/>
    </source>
</evidence>
<dbReference type="InterPro" id="IPR050328">
    <property type="entry name" value="Dev_Immune_Receptor"/>
</dbReference>
<dbReference type="AlphaFoldDB" id="A0A7R9KYI0"/>
<dbReference type="OrthoDB" id="676979at2759"/>
<dbReference type="Gene3D" id="3.80.10.10">
    <property type="entry name" value="Ribonuclease Inhibitor"/>
    <property type="match status" value="1"/>
</dbReference>
<dbReference type="SUPFAM" id="SSF52058">
    <property type="entry name" value="L domain-like"/>
    <property type="match status" value="1"/>
</dbReference>
<dbReference type="PANTHER" id="PTHR24373:SF275">
    <property type="entry name" value="TIR DOMAIN-CONTAINING PROTEIN"/>
    <property type="match status" value="1"/>
</dbReference>
<evidence type="ECO:0000256" key="1">
    <source>
        <dbReference type="ARBA" id="ARBA00022729"/>
    </source>
</evidence>